<sequence>MDPLSALSLSCNVLDLIEKAVKCAVLVKKLHHGASMEIGEDAETVYDTMQEVLSALGDKSGRPLSKPKQQASMDNILAHCEELCPAPLGHFVGPI</sequence>
<protein>
    <submittedName>
        <fullName evidence="1">Uncharacterized protein</fullName>
    </submittedName>
</protein>
<evidence type="ECO:0000313" key="1">
    <source>
        <dbReference type="EMBL" id="KAK8063639.1"/>
    </source>
</evidence>
<name>A0ABR1UXH0_9PEZI</name>
<comment type="caution">
    <text evidence="1">The sequence shown here is derived from an EMBL/GenBank/DDBJ whole genome shotgun (WGS) entry which is preliminary data.</text>
</comment>
<proteinExistence type="predicted"/>
<dbReference type="EMBL" id="JAQQWM010000005">
    <property type="protein sequence ID" value="KAK8063639.1"/>
    <property type="molecule type" value="Genomic_DNA"/>
</dbReference>
<evidence type="ECO:0000313" key="2">
    <source>
        <dbReference type="Proteomes" id="UP001446871"/>
    </source>
</evidence>
<gene>
    <name evidence="1" type="ORF">PG996_008291</name>
</gene>
<accession>A0ABR1UXH0</accession>
<dbReference type="Proteomes" id="UP001446871">
    <property type="component" value="Unassembled WGS sequence"/>
</dbReference>
<organism evidence="1 2">
    <name type="scientific">Apiospora saccharicola</name>
    <dbReference type="NCBI Taxonomy" id="335842"/>
    <lineage>
        <taxon>Eukaryota</taxon>
        <taxon>Fungi</taxon>
        <taxon>Dikarya</taxon>
        <taxon>Ascomycota</taxon>
        <taxon>Pezizomycotina</taxon>
        <taxon>Sordariomycetes</taxon>
        <taxon>Xylariomycetidae</taxon>
        <taxon>Amphisphaeriales</taxon>
        <taxon>Apiosporaceae</taxon>
        <taxon>Apiospora</taxon>
    </lineage>
</organism>
<reference evidence="1 2" key="1">
    <citation type="submission" date="2023-01" db="EMBL/GenBank/DDBJ databases">
        <title>Analysis of 21 Apiospora genomes using comparative genomics revels a genus with tremendous synthesis potential of carbohydrate active enzymes and secondary metabolites.</title>
        <authorList>
            <person name="Sorensen T."/>
        </authorList>
    </citation>
    <scope>NUCLEOTIDE SEQUENCE [LARGE SCALE GENOMIC DNA]</scope>
    <source>
        <strain evidence="1 2">CBS 83171</strain>
    </source>
</reference>
<keyword evidence="2" id="KW-1185">Reference proteome</keyword>